<proteinExistence type="predicted"/>
<evidence type="ECO:0000313" key="2">
    <source>
        <dbReference type="Proteomes" id="UP001227268"/>
    </source>
</evidence>
<accession>A0ACC2VAK9</accession>
<dbReference type="EMBL" id="JASBWT010000019">
    <property type="protein sequence ID" value="KAJ9096384.1"/>
    <property type="molecule type" value="Genomic_DNA"/>
</dbReference>
<protein>
    <submittedName>
        <fullName evidence="1">Uncharacterized protein</fullName>
    </submittedName>
</protein>
<name>A0ACC2VAK9_9TREE</name>
<comment type="caution">
    <text evidence="1">The sequence shown here is derived from an EMBL/GenBank/DDBJ whole genome shotgun (WGS) entry which is preliminary data.</text>
</comment>
<organism evidence="1 2">
    <name type="scientific">Naganishia friedmannii</name>
    <dbReference type="NCBI Taxonomy" id="89922"/>
    <lineage>
        <taxon>Eukaryota</taxon>
        <taxon>Fungi</taxon>
        <taxon>Dikarya</taxon>
        <taxon>Basidiomycota</taxon>
        <taxon>Agaricomycotina</taxon>
        <taxon>Tremellomycetes</taxon>
        <taxon>Filobasidiales</taxon>
        <taxon>Filobasidiaceae</taxon>
        <taxon>Naganishia</taxon>
    </lineage>
</organism>
<sequence>MSRSAFHSHPFLHLNSPSGNSVYSESASINSAGTLCGSAHSSIAPWDSPISDDEGSDSDDDNDVAVVTPMYEIEPEFHHPSADNKATAHTLVDVDGASVIGIYGTPAGNLEDRKVDLDGDFLDTVSGRDNSQDAEEAPIGNLIVPKALRRPRTEEAKAEVNGKAKSTLTTATFAYTYMPDSDLADVGDSTPATASCSTASLESLIAALPVLPDRVSPFELDVMFPTIVPMTARLLDEHFNYAQKCSLGSRNGRSSTTPRGEGLAVVFDFSHPESKR</sequence>
<gene>
    <name evidence="1" type="ORF">QFC21_005206</name>
</gene>
<evidence type="ECO:0000313" key="1">
    <source>
        <dbReference type="EMBL" id="KAJ9096384.1"/>
    </source>
</evidence>
<reference evidence="1" key="1">
    <citation type="submission" date="2023-04" db="EMBL/GenBank/DDBJ databases">
        <title>Draft Genome sequencing of Naganishia species isolated from polar environments using Oxford Nanopore Technology.</title>
        <authorList>
            <person name="Leo P."/>
            <person name="Venkateswaran K."/>
        </authorList>
    </citation>
    <scope>NUCLEOTIDE SEQUENCE</scope>
    <source>
        <strain evidence="1">MNA-CCFEE 5423</strain>
    </source>
</reference>
<dbReference type="Proteomes" id="UP001227268">
    <property type="component" value="Unassembled WGS sequence"/>
</dbReference>
<keyword evidence="2" id="KW-1185">Reference proteome</keyword>